<evidence type="ECO:0000313" key="8">
    <source>
        <dbReference type="Proteomes" id="UP000295341"/>
    </source>
</evidence>
<evidence type="ECO:0000256" key="1">
    <source>
        <dbReference type="ARBA" id="ARBA00004141"/>
    </source>
</evidence>
<feature type="transmembrane region" description="Helical" evidence="6">
    <location>
        <begin position="28"/>
        <end position="51"/>
    </location>
</feature>
<dbReference type="AlphaFoldDB" id="A0A4V3UR23"/>
<protein>
    <recommendedName>
        <fullName evidence="6">Probable membrane transporter protein</fullName>
    </recommendedName>
</protein>
<proteinExistence type="inferred from homology"/>
<evidence type="ECO:0000313" key="7">
    <source>
        <dbReference type="EMBL" id="TDU32882.1"/>
    </source>
</evidence>
<evidence type="ECO:0000256" key="6">
    <source>
        <dbReference type="RuleBase" id="RU363041"/>
    </source>
</evidence>
<dbReference type="Pfam" id="PF01925">
    <property type="entry name" value="TauE"/>
    <property type="match status" value="1"/>
</dbReference>
<dbReference type="GO" id="GO:0005886">
    <property type="term" value="C:plasma membrane"/>
    <property type="evidence" value="ECO:0007669"/>
    <property type="project" value="UniProtKB-SubCell"/>
</dbReference>
<keyword evidence="3 6" id="KW-0812">Transmembrane</keyword>
<dbReference type="PANTHER" id="PTHR43701:SF2">
    <property type="entry name" value="MEMBRANE TRANSPORTER PROTEIN YJNA-RELATED"/>
    <property type="match status" value="1"/>
</dbReference>
<organism evidence="7 8">
    <name type="scientific">Panacagrimonas perspica</name>
    <dbReference type="NCBI Taxonomy" id="381431"/>
    <lineage>
        <taxon>Bacteria</taxon>
        <taxon>Pseudomonadati</taxon>
        <taxon>Pseudomonadota</taxon>
        <taxon>Gammaproteobacteria</taxon>
        <taxon>Nevskiales</taxon>
        <taxon>Nevskiaceae</taxon>
        <taxon>Panacagrimonas</taxon>
    </lineage>
</organism>
<feature type="transmembrane region" description="Helical" evidence="6">
    <location>
        <begin position="103"/>
        <end position="121"/>
    </location>
</feature>
<keyword evidence="4 6" id="KW-1133">Transmembrane helix</keyword>
<dbReference type="Proteomes" id="UP000295341">
    <property type="component" value="Unassembled WGS sequence"/>
</dbReference>
<evidence type="ECO:0000256" key="5">
    <source>
        <dbReference type="ARBA" id="ARBA00023136"/>
    </source>
</evidence>
<evidence type="ECO:0000256" key="4">
    <source>
        <dbReference type="ARBA" id="ARBA00022989"/>
    </source>
</evidence>
<comment type="caution">
    <text evidence="7">The sequence shown here is derived from an EMBL/GenBank/DDBJ whole genome shotgun (WGS) entry which is preliminary data.</text>
</comment>
<comment type="subcellular location">
    <subcellularLocation>
        <location evidence="6">Cell membrane</location>
        <topology evidence="6">Multi-pass membrane protein</topology>
    </subcellularLocation>
    <subcellularLocation>
        <location evidence="1">Membrane</location>
        <topology evidence="1">Multi-pass membrane protein</topology>
    </subcellularLocation>
</comment>
<keyword evidence="5 6" id="KW-0472">Membrane</keyword>
<dbReference type="PANTHER" id="PTHR43701">
    <property type="entry name" value="MEMBRANE TRANSPORTER PROTEIN MJ0441-RELATED"/>
    <property type="match status" value="1"/>
</dbReference>
<dbReference type="RefSeq" id="WP_133881358.1">
    <property type="nucleotide sequence ID" value="NZ_MWIN01000036.1"/>
</dbReference>
<keyword evidence="8" id="KW-1185">Reference proteome</keyword>
<dbReference type="OrthoDB" id="5189995at2"/>
<evidence type="ECO:0000256" key="3">
    <source>
        <dbReference type="ARBA" id="ARBA00022692"/>
    </source>
</evidence>
<dbReference type="InterPro" id="IPR002781">
    <property type="entry name" value="TM_pro_TauE-like"/>
</dbReference>
<gene>
    <name evidence="7" type="ORF">DFR24_2292</name>
</gene>
<feature type="transmembrane region" description="Helical" evidence="6">
    <location>
        <begin position="193"/>
        <end position="210"/>
    </location>
</feature>
<sequence length="268" mass="27477">MDGFAFSLAGLVVGTAVGATGVGGGSLMTPILILFYGISPAVAVGTDLLYASVSKAFGVVLHGRRGTVDWKIVGWLSVGSVPAALITLLFLRHQAAGPGIDQLIKLTLAGAIVLTATFTLLQEPLLRLINKGERAGSGPGFLVRHQRALTVVCGVLIGALVTISSVGAGVIGMMLLLILYPTHAPIRLVGSDLAHAVLITGIAGLGHAGLGTVNYSMLGFLLLGALPGIWLGTRIAFRLDDKGLKRTISVLLIFIGSTMAAKAVGARI</sequence>
<comment type="similarity">
    <text evidence="2 6">Belongs to the 4-toluene sulfonate uptake permease (TSUP) (TC 2.A.102) family.</text>
</comment>
<feature type="transmembrane region" description="Helical" evidence="6">
    <location>
        <begin position="248"/>
        <end position="265"/>
    </location>
</feature>
<dbReference type="InterPro" id="IPR051598">
    <property type="entry name" value="TSUP/Inactive_protease-like"/>
</dbReference>
<accession>A0A4V3UR23</accession>
<feature type="transmembrane region" description="Helical" evidence="6">
    <location>
        <begin position="217"/>
        <end position="236"/>
    </location>
</feature>
<keyword evidence="6" id="KW-1003">Cell membrane</keyword>
<evidence type="ECO:0000256" key="2">
    <source>
        <dbReference type="ARBA" id="ARBA00009142"/>
    </source>
</evidence>
<reference evidence="7 8" key="1">
    <citation type="submission" date="2019-03" db="EMBL/GenBank/DDBJ databases">
        <title>Genomic Encyclopedia of Type Strains, Phase IV (KMG-IV): sequencing the most valuable type-strain genomes for metagenomic binning, comparative biology and taxonomic classification.</title>
        <authorList>
            <person name="Goeker M."/>
        </authorList>
    </citation>
    <scope>NUCLEOTIDE SEQUENCE [LARGE SCALE GENOMIC DNA]</scope>
    <source>
        <strain evidence="7 8">DSM 26377</strain>
    </source>
</reference>
<name>A0A4V3UR23_9GAMM</name>
<feature type="transmembrane region" description="Helical" evidence="6">
    <location>
        <begin position="72"/>
        <end position="91"/>
    </location>
</feature>
<feature type="transmembrane region" description="Helical" evidence="6">
    <location>
        <begin position="148"/>
        <end position="181"/>
    </location>
</feature>
<dbReference type="EMBL" id="SOBT01000008">
    <property type="protein sequence ID" value="TDU32882.1"/>
    <property type="molecule type" value="Genomic_DNA"/>
</dbReference>